<name>A0AAE0H1S8_9CHLO</name>
<gene>
    <name evidence="3" type="ORF">CYMTET_4217</name>
</gene>
<accession>A0AAE0H1S8</accession>
<keyword evidence="4" id="KW-1185">Reference proteome</keyword>
<proteinExistence type="predicted"/>
<reference evidence="3 4" key="1">
    <citation type="journal article" date="2015" name="Genome Biol. Evol.">
        <title>Comparative Genomics of a Bacterivorous Green Alga Reveals Evolutionary Causalities and Consequences of Phago-Mixotrophic Mode of Nutrition.</title>
        <authorList>
            <person name="Burns J.A."/>
            <person name="Paasch A."/>
            <person name="Narechania A."/>
            <person name="Kim E."/>
        </authorList>
    </citation>
    <scope>NUCLEOTIDE SEQUENCE [LARGE SCALE GENOMIC DNA]</scope>
    <source>
        <strain evidence="3 4">PLY_AMNH</strain>
    </source>
</reference>
<feature type="compositionally biased region" description="Low complexity" evidence="2">
    <location>
        <begin position="181"/>
        <end position="190"/>
    </location>
</feature>
<evidence type="ECO:0000313" key="4">
    <source>
        <dbReference type="Proteomes" id="UP001190700"/>
    </source>
</evidence>
<protein>
    <submittedName>
        <fullName evidence="3">Uncharacterized protein</fullName>
    </submittedName>
</protein>
<feature type="region of interest" description="Disordered" evidence="2">
    <location>
        <begin position="152"/>
        <end position="228"/>
    </location>
</feature>
<dbReference type="Proteomes" id="UP001190700">
    <property type="component" value="Unassembled WGS sequence"/>
</dbReference>
<sequence length="476" mass="52154">MRFRGCIYADPPRKRDGVRDITEITLEELQALDLIGLPVCVEHGGPQRGVIEAQHTDPVTGYTTVDYRLYSDVAGETLATLTRQGRLRDLSLCHNIYPDPDRPMAEWEKEPVEVSLCMQGGRPGTHIFRVEMSGKRPRRRANNSVCSINTHCAAEPNGTRENRNIMSAPAGNTAPAETFGQSAQNEQQPPSQQPPPQQQPAQQQQQQPPAQQQQPAQPQQEPQSTISKESEDFIACAMKLDEADQTVVLNKVQSLYGDLVDLKRKNADLERRFGEEDQKKKSEASDMAREIVKVIDGIYSEYLGAGMTEAEQQSFSNDLATNASCLKGLQNMRQATVAMSAQRKLSTLQADTHAAEKRLQNAAMNSVRERMHAYESELAALDRGGAAPIMGQANAYAQPPLVQVAASNRTINSARNNITADPSLDAGRANIPDILRATLQSYDGNAASGNSRLYASDFVNSDVISGAAQNKRARVA</sequence>
<keyword evidence="1" id="KW-0175">Coiled coil</keyword>
<organism evidence="3 4">
    <name type="scientific">Cymbomonas tetramitiformis</name>
    <dbReference type="NCBI Taxonomy" id="36881"/>
    <lineage>
        <taxon>Eukaryota</taxon>
        <taxon>Viridiplantae</taxon>
        <taxon>Chlorophyta</taxon>
        <taxon>Pyramimonadophyceae</taxon>
        <taxon>Pyramimonadales</taxon>
        <taxon>Pyramimonadaceae</taxon>
        <taxon>Cymbomonas</taxon>
    </lineage>
</organism>
<comment type="caution">
    <text evidence="3">The sequence shown here is derived from an EMBL/GenBank/DDBJ whole genome shotgun (WGS) entry which is preliminary data.</text>
</comment>
<feature type="coiled-coil region" evidence="1">
    <location>
        <begin position="252"/>
        <end position="279"/>
    </location>
</feature>
<evidence type="ECO:0000313" key="3">
    <source>
        <dbReference type="EMBL" id="KAK3288327.1"/>
    </source>
</evidence>
<feature type="compositionally biased region" description="Low complexity" evidence="2">
    <location>
        <begin position="199"/>
        <end position="223"/>
    </location>
</feature>
<evidence type="ECO:0000256" key="1">
    <source>
        <dbReference type="SAM" id="Coils"/>
    </source>
</evidence>
<evidence type="ECO:0000256" key="2">
    <source>
        <dbReference type="SAM" id="MobiDB-lite"/>
    </source>
</evidence>
<dbReference type="AlphaFoldDB" id="A0AAE0H1S8"/>
<dbReference type="EMBL" id="LGRX02000515">
    <property type="protein sequence ID" value="KAK3288327.1"/>
    <property type="molecule type" value="Genomic_DNA"/>
</dbReference>